<dbReference type="PANTHER" id="PTHR40269">
    <property type="entry name" value="OUTER MEMBRANE PROTEIN-RELATED"/>
    <property type="match status" value="1"/>
</dbReference>
<evidence type="ECO:0000313" key="3">
    <source>
        <dbReference type="EMBL" id="QJD93144.1"/>
    </source>
</evidence>
<dbReference type="PANTHER" id="PTHR40269:SF1">
    <property type="entry name" value="OUTER MEMBRANE PROTEIN"/>
    <property type="match status" value="1"/>
</dbReference>
<feature type="chain" id="PRO_5045815705" evidence="2">
    <location>
        <begin position="22"/>
        <end position="520"/>
    </location>
</feature>
<feature type="region of interest" description="Disordered" evidence="1">
    <location>
        <begin position="373"/>
        <end position="520"/>
    </location>
</feature>
<protein>
    <submittedName>
        <fullName evidence="3">DUF3300 domain-containing protein</fullName>
    </submittedName>
</protein>
<feature type="compositionally biased region" description="Low complexity" evidence="1">
    <location>
        <begin position="438"/>
        <end position="474"/>
    </location>
</feature>
<dbReference type="InterPro" id="IPR021728">
    <property type="entry name" value="DUF3300"/>
</dbReference>
<feature type="compositionally biased region" description="Polar residues" evidence="1">
    <location>
        <begin position="428"/>
        <end position="437"/>
    </location>
</feature>
<dbReference type="RefSeq" id="WP_169114111.1">
    <property type="nucleotide sequence ID" value="NZ_CP051684.1"/>
</dbReference>
<evidence type="ECO:0000256" key="1">
    <source>
        <dbReference type="SAM" id="MobiDB-lite"/>
    </source>
</evidence>
<organism evidence="3 4">
    <name type="scientific">Duganella dendranthematis</name>
    <dbReference type="NCBI Taxonomy" id="2728021"/>
    <lineage>
        <taxon>Bacteria</taxon>
        <taxon>Pseudomonadati</taxon>
        <taxon>Pseudomonadota</taxon>
        <taxon>Betaproteobacteria</taxon>
        <taxon>Burkholderiales</taxon>
        <taxon>Oxalobacteraceae</taxon>
        <taxon>Telluria group</taxon>
        <taxon>Duganella</taxon>
    </lineage>
</organism>
<gene>
    <name evidence="3" type="ORF">HH213_25500</name>
</gene>
<feature type="compositionally biased region" description="Low complexity" evidence="1">
    <location>
        <begin position="413"/>
        <end position="427"/>
    </location>
</feature>
<keyword evidence="4" id="KW-1185">Reference proteome</keyword>
<name>A0ABX6MFL7_9BURK</name>
<feature type="compositionally biased region" description="Low complexity" evidence="1">
    <location>
        <begin position="484"/>
        <end position="511"/>
    </location>
</feature>
<dbReference type="PROSITE" id="PS51257">
    <property type="entry name" value="PROKAR_LIPOPROTEIN"/>
    <property type="match status" value="1"/>
</dbReference>
<sequence length="520" mass="56107">MAAQAKHLMSSTLLLSLLTLAGCNKPVDPQQPKVALAPTAQPAQPYTPPTAEQLSQMVAPIALFPDKLVGQVLAGATYPAQISKADQWLAQNPSLKGDALQSAEANQPWDVSVKSLTAFPSVLDQMAANPQWTTSLGQAYANDPNDVMNAIQVMRQRAQQAGNLKTTPKLRVSTTLRATPPPDYIDEPPPDQVVYAGPAVIPPPPQTIIIEPAEPDVVYVPQYNPTVVYGEPVAVYPGWRYREPAYVGSDLVTTGAITFGIGVLVGAAFSHHHDYGWNSWGVNWGGPAHGGGGWHRPAVVYNNNTYISKSVTVNNYGPRGGALAAHAQPPMRPAGPPPMPMQPRGAGPMAMQPHPSGPMTMPHFTHHDAVPGARPPMMAAQHGAGPQGAGQPDFRQPPQMAQQMQPHGASTMHMPQAMQQRQPAQQHGSANMANQLSAQQHNPAVQQHQQAQQQQQRQQEHNMAQRQAAQQQQQRQHEQHEQQRQQMASRQPPAMHADAGAAHAAMPHQDANPPSARRLM</sequence>
<feature type="compositionally biased region" description="Low complexity" evidence="1">
    <location>
        <begin position="379"/>
        <end position="406"/>
    </location>
</feature>
<feature type="signal peptide" evidence="2">
    <location>
        <begin position="1"/>
        <end position="21"/>
    </location>
</feature>
<reference evidence="3 4" key="1">
    <citation type="submission" date="2020-04" db="EMBL/GenBank/DDBJ databases">
        <title>Genome sequencing of novel species.</title>
        <authorList>
            <person name="Heo J."/>
            <person name="Kim S.-J."/>
            <person name="Kim J.-S."/>
            <person name="Hong S.-B."/>
            <person name="Kwon S.-W."/>
        </authorList>
    </citation>
    <scope>NUCLEOTIDE SEQUENCE [LARGE SCALE GENOMIC DNA]</scope>
    <source>
        <strain evidence="3 4">AF9R3</strain>
    </source>
</reference>
<dbReference type="Proteomes" id="UP000503117">
    <property type="component" value="Chromosome"/>
</dbReference>
<evidence type="ECO:0000256" key="2">
    <source>
        <dbReference type="SAM" id="SignalP"/>
    </source>
</evidence>
<evidence type="ECO:0000313" key="4">
    <source>
        <dbReference type="Proteomes" id="UP000503117"/>
    </source>
</evidence>
<proteinExistence type="predicted"/>
<accession>A0ABX6MFL7</accession>
<dbReference type="EMBL" id="CP051684">
    <property type="protein sequence ID" value="QJD93144.1"/>
    <property type="molecule type" value="Genomic_DNA"/>
</dbReference>
<feature type="compositionally biased region" description="Pro residues" evidence="1">
    <location>
        <begin position="330"/>
        <end position="341"/>
    </location>
</feature>
<feature type="region of interest" description="Disordered" evidence="1">
    <location>
        <begin position="323"/>
        <end position="347"/>
    </location>
</feature>
<dbReference type="Pfam" id="PF11737">
    <property type="entry name" value="DUF3300"/>
    <property type="match status" value="1"/>
</dbReference>
<keyword evidence="2" id="KW-0732">Signal</keyword>